<name>A0AAE2YP71_9PROT</name>
<comment type="caution">
    <text evidence="1">The sequence shown here is derived from an EMBL/GenBank/DDBJ whole genome shotgun (WGS) entry which is preliminary data.</text>
</comment>
<accession>A0AAE2YP71</accession>
<organism evidence="1 2">
    <name type="scientific">Igneacidithiobacillus copahuensis</name>
    <dbReference type="NCBI Taxonomy" id="2724909"/>
    <lineage>
        <taxon>Bacteria</taxon>
        <taxon>Pseudomonadati</taxon>
        <taxon>Pseudomonadota</taxon>
        <taxon>Acidithiobacillia</taxon>
        <taxon>Acidithiobacillales</taxon>
        <taxon>Acidithiobacillaceae</taxon>
        <taxon>Igneacidithiobacillus</taxon>
    </lineage>
</organism>
<keyword evidence="2" id="KW-1185">Reference proteome</keyword>
<protein>
    <submittedName>
        <fullName evidence="1">Uncharacterized protein</fullName>
    </submittedName>
</protein>
<proteinExistence type="predicted"/>
<evidence type="ECO:0000313" key="1">
    <source>
        <dbReference type="EMBL" id="MBU2787629.1"/>
    </source>
</evidence>
<dbReference type="EMBL" id="JAAXYO010000048">
    <property type="protein sequence ID" value="MBU2787629.1"/>
    <property type="molecule type" value="Genomic_DNA"/>
</dbReference>
<gene>
    <name evidence="1" type="ORF">HFQ13_05315</name>
</gene>
<reference evidence="1" key="1">
    <citation type="journal article" date="2021" name="ISME J.">
        <title>Genomic evolution of the class Acidithiobacillia: deep-branching Proteobacteria living in extreme acidic conditions.</title>
        <authorList>
            <person name="Moya-Beltran A."/>
            <person name="Beard S."/>
            <person name="Rojas-Villalobos C."/>
            <person name="Issotta F."/>
            <person name="Gallardo Y."/>
            <person name="Ulloa R."/>
            <person name="Giaveno A."/>
            <person name="Degli Esposti M."/>
            <person name="Johnson D.B."/>
            <person name="Quatrini R."/>
        </authorList>
    </citation>
    <scope>NUCLEOTIDE SEQUENCE</scope>
    <source>
        <strain evidence="1">VAN18-1</strain>
    </source>
</reference>
<dbReference type="RefSeq" id="WP_215872078.1">
    <property type="nucleotide sequence ID" value="NZ_JAAXYO010000048.1"/>
</dbReference>
<evidence type="ECO:0000313" key="2">
    <source>
        <dbReference type="Proteomes" id="UP001197378"/>
    </source>
</evidence>
<dbReference type="Proteomes" id="UP001197378">
    <property type="component" value="Unassembled WGS sequence"/>
</dbReference>
<dbReference type="AlphaFoldDB" id="A0AAE2YP71"/>
<sequence length="123" mass="12812">MTIKIIDCHIQGCGTGISAPKDAPLEVSGTTIIDCRKAIELRDQPSFLSALGLSADTPPAVLREVFEFLSQSGSDLQAIHGKAESSGLFRWLSAGADASTLVGALVSVAQSGLVQSMLAMLPR</sequence>